<protein>
    <submittedName>
        <fullName evidence="5">Transketolase family protein</fullName>
    </submittedName>
</protein>
<dbReference type="Gene3D" id="3.40.50.920">
    <property type="match status" value="1"/>
</dbReference>
<dbReference type="InterPro" id="IPR029061">
    <property type="entry name" value="THDP-binding"/>
</dbReference>
<organism evidence="5 6">
    <name type="scientific">Nonomuraea longispora</name>
    <dbReference type="NCBI Taxonomy" id="1848320"/>
    <lineage>
        <taxon>Bacteria</taxon>
        <taxon>Bacillati</taxon>
        <taxon>Actinomycetota</taxon>
        <taxon>Actinomycetes</taxon>
        <taxon>Streptosporangiales</taxon>
        <taxon>Streptosporangiaceae</taxon>
        <taxon>Nonomuraea</taxon>
    </lineage>
</organism>
<evidence type="ECO:0000256" key="1">
    <source>
        <dbReference type="ARBA" id="ARBA00001964"/>
    </source>
</evidence>
<dbReference type="InterPro" id="IPR005475">
    <property type="entry name" value="Transketolase-like_Pyr-bd"/>
</dbReference>
<dbReference type="OrthoDB" id="8732661at2"/>
<gene>
    <name evidence="5" type="ORF">E1267_10075</name>
</gene>
<dbReference type="Gene3D" id="3.40.50.970">
    <property type="match status" value="1"/>
</dbReference>
<dbReference type="SUPFAM" id="SSF52518">
    <property type="entry name" value="Thiamin diphosphate-binding fold (THDP-binding)"/>
    <property type="match status" value="1"/>
</dbReference>
<keyword evidence="6" id="KW-1185">Reference proteome</keyword>
<dbReference type="InterPro" id="IPR009014">
    <property type="entry name" value="Transketo_C/PFOR_II"/>
</dbReference>
<dbReference type="GO" id="GO:0000287">
    <property type="term" value="F:magnesium ion binding"/>
    <property type="evidence" value="ECO:0007669"/>
    <property type="project" value="UniProtKB-ARBA"/>
</dbReference>
<dbReference type="AlphaFoldDB" id="A0A4R4NL61"/>
<dbReference type="CDD" id="cd07033">
    <property type="entry name" value="TPP_PYR_DXS_TK_like"/>
    <property type="match status" value="1"/>
</dbReference>
<evidence type="ECO:0000313" key="5">
    <source>
        <dbReference type="EMBL" id="TDC08470.1"/>
    </source>
</evidence>
<dbReference type="PANTHER" id="PTHR43825:SF1">
    <property type="entry name" value="TRANSKETOLASE-LIKE PYRIMIDINE-BINDING DOMAIN-CONTAINING PROTEIN"/>
    <property type="match status" value="1"/>
</dbReference>
<keyword evidence="3" id="KW-0786">Thiamine pyrophosphate</keyword>
<sequence>MASQGAGRRADPHGARGTALTVEETYDCRDAFAAELVRLARADDRIVAVCNDSVGSSKLAAFARKFPERLINVGIAEQDMVGIGAGLANAGLVPFVCGAATFLTARALEQIKADVAYSLANVKLCGMSPGLAYGALGPTHHSTEDLSWLRAIADLPVVVPADPAQTSAAVRWAAQTTGPAFLRIGRFPVPDVSPPGEPAFTYGRAARLRDGADATLVATGTMVSRALSAAALLAGHGVDARVVNVSTISPLDREEIVAAARQTGAVVTAEEAVPTGGLGAAVAEVVLETRPVPMRLLGPRTFAPTGETAFLLEHFGLTAGGIARATLDVLGLDAGGLGAGGLGAGGLGAGGAGGVGVDDG</sequence>
<evidence type="ECO:0000256" key="3">
    <source>
        <dbReference type="ARBA" id="ARBA00023052"/>
    </source>
</evidence>
<reference evidence="5 6" key="1">
    <citation type="submission" date="2019-02" db="EMBL/GenBank/DDBJ databases">
        <title>Draft genome sequences of novel Actinobacteria.</title>
        <authorList>
            <person name="Sahin N."/>
            <person name="Ay H."/>
            <person name="Saygin H."/>
        </authorList>
    </citation>
    <scope>NUCLEOTIDE SEQUENCE [LARGE SCALE GENOMIC DNA]</scope>
    <source>
        <strain evidence="5 6">KC201</strain>
    </source>
</reference>
<evidence type="ECO:0000313" key="6">
    <source>
        <dbReference type="Proteomes" id="UP000295157"/>
    </source>
</evidence>
<dbReference type="PANTHER" id="PTHR43825">
    <property type="entry name" value="PYRUVATE DEHYDROGENASE E1 COMPONENT"/>
    <property type="match status" value="1"/>
</dbReference>
<dbReference type="Pfam" id="PF02779">
    <property type="entry name" value="Transket_pyr"/>
    <property type="match status" value="1"/>
</dbReference>
<evidence type="ECO:0000259" key="4">
    <source>
        <dbReference type="SMART" id="SM00861"/>
    </source>
</evidence>
<dbReference type="InterPro" id="IPR033248">
    <property type="entry name" value="Transketolase_C"/>
</dbReference>
<dbReference type="Proteomes" id="UP000295157">
    <property type="component" value="Unassembled WGS sequence"/>
</dbReference>
<comment type="cofactor">
    <cofactor evidence="1">
        <name>thiamine diphosphate</name>
        <dbReference type="ChEBI" id="CHEBI:58937"/>
    </cofactor>
</comment>
<feature type="domain" description="Transketolase-like pyrimidine-binding" evidence="4">
    <location>
        <begin position="26"/>
        <end position="191"/>
    </location>
</feature>
<dbReference type="Pfam" id="PF02780">
    <property type="entry name" value="Transketolase_C"/>
    <property type="match status" value="1"/>
</dbReference>
<comment type="similarity">
    <text evidence="2">Belongs to the transketolase family.</text>
</comment>
<dbReference type="InterPro" id="IPR051157">
    <property type="entry name" value="PDH/Transketolase"/>
</dbReference>
<dbReference type="EMBL" id="SMJZ01000027">
    <property type="protein sequence ID" value="TDC08470.1"/>
    <property type="molecule type" value="Genomic_DNA"/>
</dbReference>
<dbReference type="SMART" id="SM00861">
    <property type="entry name" value="Transket_pyr"/>
    <property type="match status" value="1"/>
</dbReference>
<comment type="caution">
    <text evidence="5">The sequence shown here is derived from an EMBL/GenBank/DDBJ whole genome shotgun (WGS) entry which is preliminary data.</text>
</comment>
<proteinExistence type="inferred from homology"/>
<name>A0A4R4NL61_9ACTN</name>
<accession>A0A4R4NL61</accession>
<dbReference type="FunFam" id="3.40.50.970:FF:000129">
    <property type="entry name" value="Transketolase"/>
    <property type="match status" value="1"/>
</dbReference>
<dbReference type="SUPFAM" id="SSF52922">
    <property type="entry name" value="TK C-terminal domain-like"/>
    <property type="match status" value="1"/>
</dbReference>
<evidence type="ECO:0000256" key="2">
    <source>
        <dbReference type="ARBA" id="ARBA00007131"/>
    </source>
</evidence>